<proteinExistence type="inferred from homology"/>
<dbReference type="CDD" id="cd06223">
    <property type="entry name" value="PRTases_typeI"/>
    <property type="match status" value="1"/>
</dbReference>
<dbReference type="PANTHER" id="PTHR47505:SF1">
    <property type="entry name" value="DNA UTILIZATION PROTEIN YHGH"/>
    <property type="match status" value="1"/>
</dbReference>
<dbReference type="Gene3D" id="3.40.50.2020">
    <property type="match status" value="1"/>
</dbReference>
<feature type="domain" description="Phosphoribosyltransferase" evidence="2">
    <location>
        <begin position="137"/>
        <end position="230"/>
    </location>
</feature>
<dbReference type="InterPro" id="IPR029057">
    <property type="entry name" value="PRTase-like"/>
</dbReference>
<name>W0EZZ7_9BACT</name>
<dbReference type="Proteomes" id="UP000003586">
    <property type="component" value="Chromosome"/>
</dbReference>
<dbReference type="RefSeq" id="WP_008587325.1">
    <property type="nucleotide sequence ID" value="NZ_CP007035.1"/>
</dbReference>
<dbReference type="InterPro" id="IPR051910">
    <property type="entry name" value="ComF/GntX_DNA_util-trans"/>
</dbReference>
<dbReference type="AlphaFoldDB" id="W0EZZ7"/>
<dbReference type="KEGG" id="nso:NIASO_16580"/>
<dbReference type="Pfam" id="PF00156">
    <property type="entry name" value="Pribosyltran"/>
    <property type="match status" value="1"/>
</dbReference>
<accession>W0EZZ7</accession>
<dbReference type="OrthoDB" id="9779910at2"/>
<dbReference type="SUPFAM" id="SSF53271">
    <property type="entry name" value="PRTase-like"/>
    <property type="match status" value="1"/>
</dbReference>
<dbReference type="STRING" id="929713.NIASO_16580"/>
<sequence length="233" mass="25734">MNSIASMKNALLHLFYPHVCAGCGSDALPRDSQLCFLCLQELPVTGFERHCNNPVEKIFSGRLQFEAATAFCYFSKQAALQHILHQFKYGGNRALGRQLGIAFGQAVKKSDRFNTIDAIVPLPLHSVRERKRGYNQAAVLAESIAEVMEVPVWEDIVHRVAATATQTKKNRVERWQNMQGKFFIAENQKAAGKHLLLIDDVVTTGATLEACGSVLLNMPGVRLSIAALCYASD</sequence>
<keyword evidence="3" id="KW-0328">Glycosyltransferase</keyword>
<keyword evidence="3" id="KW-0808">Transferase</keyword>
<evidence type="ECO:0000256" key="1">
    <source>
        <dbReference type="ARBA" id="ARBA00008007"/>
    </source>
</evidence>
<dbReference type="HOGENOM" id="CLU_054549_1_0_10"/>
<dbReference type="PANTHER" id="PTHR47505">
    <property type="entry name" value="DNA UTILIZATION PROTEIN YHGH"/>
    <property type="match status" value="1"/>
</dbReference>
<dbReference type="eggNOG" id="COG1040">
    <property type="taxonomic scope" value="Bacteria"/>
</dbReference>
<keyword evidence="4" id="KW-1185">Reference proteome</keyword>
<dbReference type="GO" id="GO:0016757">
    <property type="term" value="F:glycosyltransferase activity"/>
    <property type="evidence" value="ECO:0007669"/>
    <property type="project" value="UniProtKB-KW"/>
</dbReference>
<evidence type="ECO:0000259" key="2">
    <source>
        <dbReference type="Pfam" id="PF00156"/>
    </source>
</evidence>
<gene>
    <name evidence="3" type="ORF">NIASO_16580</name>
</gene>
<dbReference type="InterPro" id="IPR000836">
    <property type="entry name" value="PRTase_dom"/>
</dbReference>
<evidence type="ECO:0000313" key="4">
    <source>
        <dbReference type="Proteomes" id="UP000003586"/>
    </source>
</evidence>
<evidence type="ECO:0000313" key="3">
    <source>
        <dbReference type="EMBL" id="AHF16332.1"/>
    </source>
</evidence>
<dbReference type="EMBL" id="CP007035">
    <property type="protein sequence ID" value="AHF16332.1"/>
    <property type="molecule type" value="Genomic_DNA"/>
</dbReference>
<comment type="similarity">
    <text evidence="1">Belongs to the ComF/GntX family.</text>
</comment>
<protein>
    <submittedName>
        <fullName evidence="3">Phosphoribosyltransferase</fullName>
    </submittedName>
</protein>
<organism evidence="3 4">
    <name type="scientific">Niabella soli DSM 19437</name>
    <dbReference type="NCBI Taxonomy" id="929713"/>
    <lineage>
        <taxon>Bacteria</taxon>
        <taxon>Pseudomonadati</taxon>
        <taxon>Bacteroidota</taxon>
        <taxon>Chitinophagia</taxon>
        <taxon>Chitinophagales</taxon>
        <taxon>Chitinophagaceae</taxon>
        <taxon>Niabella</taxon>
    </lineage>
</organism>
<reference evidence="3 4" key="1">
    <citation type="submission" date="2013-12" db="EMBL/GenBank/DDBJ databases">
        <authorList>
            <consortium name="DOE Joint Genome Institute"/>
            <person name="Eisen J."/>
            <person name="Huntemann M."/>
            <person name="Han J."/>
            <person name="Chen A."/>
            <person name="Kyrpides N."/>
            <person name="Mavromatis K."/>
            <person name="Markowitz V."/>
            <person name="Palaniappan K."/>
            <person name="Ivanova N."/>
            <person name="Schaumberg A."/>
            <person name="Pati A."/>
            <person name="Liolios K."/>
            <person name="Nordberg H.P."/>
            <person name="Cantor M.N."/>
            <person name="Hua S.X."/>
            <person name="Woyke T."/>
        </authorList>
    </citation>
    <scope>NUCLEOTIDE SEQUENCE [LARGE SCALE GENOMIC DNA]</scope>
    <source>
        <strain evidence="4">DSM 19437</strain>
    </source>
</reference>